<dbReference type="Proteomes" id="UP000054771">
    <property type="component" value="Unassembled WGS sequence"/>
</dbReference>
<name>A0A0U5GFS4_ASPCI</name>
<proteinExistence type="predicted"/>
<evidence type="ECO:0000313" key="1">
    <source>
        <dbReference type="EMBL" id="CEL10135.1"/>
    </source>
</evidence>
<dbReference type="STRING" id="454130.A0A0U5GFS4"/>
<evidence type="ECO:0000313" key="2">
    <source>
        <dbReference type="Proteomes" id="UP000054771"/>
    </source>
</evidence>
<dbReference type="EMBL" id="CDMC01000017">
    <property type="protein sequence ID" value="CEL10135.1"/>
    <property type="molecule type" value="Genomic_DNA"/>
</dbReference>
<gene>
    <name evidence="1" type="ORF">ASPCAL13260</name>
</gene>
<sequence length="262" mass="30616">MAGITESRQSIGQYFAEKRIPTCELLHPTRELEDALSRWVGKEGVPRAPLGNLKPILEIMRLRNLRIPQVEGYLAGIYSDPIPKTCFAPFPLTVATWLIHNMVVRSWDQQRQDLVMKTREINQVLRHKIRVIRDSVLWMKDLSGSMGNWEWNLLPPSDVNSDWKRERAIRENLLWLQGGEAKKFYNKRSDQVDQSRINELWEMFVKNEDLPVQCAFCLAQMGAKGSWDAEDKVNIQSNWVPQEWFEYYQVISILLVCGDRSR</sequence>
<dbReference type="OrthoDB" id="10642640at2759"/>
<keyword evidence="2" id="KW-1185">Reference proteome</keyword>
<organism evidence="1 2">
    <name type="scientific">Aspergillus calidoustus</name>
    <dbReference type="NCBI Taxonomy" id="454130"/>
    <lineage>
        <taxon>Eukaryota</taxon>
        <taxon>Fungi</taxon>
        <taxon>Dikarya</taxon>
        <taxon>Ascomycota</taxon>
        <taxon>Pezizomycotina</taxon>
        <taxon>Eurotiomycetes</taxon>
        <taxon>Eurotiomycetidae</taxon>
        <taxon>Eurotiales</taxon>
        <taxon>Aspergillaceae</taxon>
        <taxon>Aspergillus</taxon>
        <taxon>Aspergillus subgen. Nidulantes</taxon>
    </lineage>
</organism>
<protein>
    <submittedName>
        <fullName evidence="1">Uncharacterized protein</fullName>
    </submittedName>
</protein>
<reference evidence="2" key="1">
    <citation type="journal article" date="2016" name="Genome Announc.">
        <title>Draft genome sequences of fungus Aspergillus calidoustus.</title>
        <authorList>
            <person name="Horn F."/>
            <person name="Linde J."/>
            <person name="Mattern D.J."/>
            <person name="Walther G."/>
            <person name="Guthke R."/>
            <person name="Scherlach K."/>
            <person name="Martin K."/>
            <person name="Brakhage A.A."/>
            <person name="Petzke L."/>
            <person name="Valiante V."/>
        </authorList>
    </citation>
    <scope>NUCLEOTIDE SEQUENCE [LARGE SCALE GENOMIC DNA]</scope>
    <source>
        <strain evidence="2">SF006504</strain>
    </source>
</reference>
<dbReference type="AlphaFoldDB" id="A0A0U5GFS4"/>
<accession>A0A0U5GFS4</accession>